<feature type="transmembrane region" description="Helical" evidence="1">
    <location>
        <begin position="7"/>
        <end position="27"/>
    </location>
</feature>
<dbReference type="OrthoDB" id="9809859at2"/>
<evidence type="ECO:0000256" key="1">
    <source>
        <dbReference type="SAM" id="Phobius"/>
    </source>
</evidence>
<keyword evidence="1" id="KW-1133">Transmembrane helix</keyword>
<evidence type="ECO:0000313" key="3">
    <source>
        <dbReference type="Proteomes" id="UP000199592"/>
    </source>
</evidence>
<keyword evidence="1" id="KW-0472">Membrane</keyword>
<feature type="transmembrane region" description="Helical" evidence="1">
    <location>
        <begin position="177"/>
        <end position="197"/>
    </location>
</feature>
<dbReference type="STRING" id="1073328.SAMN05216294_1646"/>
<accession>A0A1H2QPK3</accession>
<sequence length="203" mass="22678">MKKASLLMIIGPLFLLGLYVFPLWNIMLGAPQYPDPLGLHIHISGLQGANEFDIQNIDGLNHYIGMQTLPKPEDMWEFGTFPLIIGIMVAIGVSIGILGYFDKVSYKWFIGWFALMSIMGVLGMYDFNEWLVDYGTNLDPNAIMKLTNLDGTPMTYKPPLLGHVKMLNFDVTSLPSIGAWLMFLGMMLTLTAGILGWKNAIKQ</sequence>
<evidence type="ECO:0008006" key="4">
    <source>
        <dbReference type="Google" id="ProtNLM"/>
    </source>
</evidence>
<organism evidence="2 3">
    <name type="scientific">Flagellimonas zhangzhouensis</name>
    <dbReference type="NCBI Taxonomy" id="1073328"/>
    <lineage>
        <taxon>Bacteria</taxon>
        <taxon>Pseudomonadati</taxon>
        <taxon>Bacteroidota</taxon>
        <taxon>Flavobacteriia</taxon>
        <taxon>Flavobacteriales</taxon>
        <taxon>Flavobacteriaceae</taxon>
        <taxon>Flagellimonas</taxon>
    </lineage>
</organism>
<keyword evidence="1" id="KW-0812">Transmembrane</keyword>
<dbReference type="EMBL" id="FNMY01000001">
    <property type="protein sequence ID" value="SDW08564.1"/>
    <property type="molecule type" value="Genomic_DNA"/>
</dbReference>
<dbReference type="AlphaFoldDB" id="A0A1H2QPK3"/>
<keyword evidence="3" id="KW-1185">Reference proteome</keyword>
<name>A0A1H2QPK3_9FLAO</name>
<feature type="transmembrane region" description="Helical" evidence="1">
    <location>
        <begin position="108"/>
        <end position="125"/>
    </location>
</feature>
<proteinExistence type="predicted"/>
<evidence type="ECO:0000313" key="2">
    <source>
        <dbReference type="EMBL" id="SDW08564.1"/>
    </source>
</evidence>
<reference evidence="3" key="1">
    <citation type="submission" date="2016-10" db="EMBL/GenBank/DDBJ databases">
        <authorList>
            <person name="Varghese N."/>
            <person name="Submissions S."/>
        </authorList>
    </citation>
    <scope>NUCLEOTIDE SEQUENCE [LARGE SCALE GENOMIC DNA]</scope>
    <source>
        <strain evidence="3">DSM 25030</strain>
    </source>
</reference>
<dbReference type="Proteomes" id="UP000199592">
    <property type="component" value="Unassembled WGS sequence"/>
</dbReference>
<gene>
    <name evidence="2" type="ORF">SAMN04487892_0297</name>
</gene>
<feature type="transmembrane region" description="Helical" evidence="1">
    <location>
        <begin position="81"/>
        <end position="101"/>
    </location>
</feature>
<protein>
    <recommendedName>
        <fullName evidence="4">Copper chaperone NosL</fullName>
    </recommendedName>
</protein>
<dbReference type="RefSeq" id="WP_090294116.1">
    <property type="nucleotide sequence ID" value="NZ_FNKI01000002.1"/>
</dbReference>